<dbReference type="EMBL" id="GGEC01070677">
    <property type="protein sequence ID" value="MBX51161.1"/>
    <property type="molecule type" value="Transcribed_RNA"/>
</dbReference>
<dbReference type="AlphaFoldDB" id="A0A2P2P968"/>
<organism evidence="1">
    <name type="scientific">Rhizophora mucronata</name>
    <name type="common">Asiatic mangrove</name>
    <dbReference type="NCBI Taxonomy" id="61149"/>
    <lineage>
        <taxon>Eukaryota</taxon>
        <taxon>Viridiplantae</taxon>
        <taxon>Streptophyta</taxon>
        <taxon>Embryophyta</taxon>
        <taxon>Tracheophyta</taxon>
        <taxon>Spermatophyta</taxon>
        <taxon>Magnoliopsida</taxon>
        <taxon>eudicotyledons</taxon>
        <taxon>Gunneridae</taxon>
        <taxon>Pentapetalae</taxon>
        <taxon>rosids</taxon>
        <taxon>fabids</taxon>
        <taxon>Malpighiales</taxon>
        <taxon>Rhizophoraceae</taxon>
        <taxon>Rhizophora</taxon>
    </lineage>
</organism>
<evidence type="ECO:0000313" key="1">
    <source>
        <dbReference type="EMBL" id="MBX51161.1"/>
    </source>
</evidence>
<proteinExistence type="predicted"/>
<accession>A0A2P2P968</accession>
<name>A0A2P2P968_RHIMU</name>
<protein>
    <submittedName>
        <fullName evidence="1">Uncharacterized protein</fullName>
    </submittedName>
</protein>
<sequence length="58" mass="6732">MRVFGWGIGSMNLSHSREMITKLGSLTMLQHQNLHTHKMVLYHVRTWKELDPSIPLAC</sequence>
<reference evidence="1" key="1">
    <citation type="submission" date="2018-02" db="EMBL/GenBank/DDBJ databases">
        <title>Rhizophora mucronata_Transcriptome.</title>
        <authorList>
            <person name="Meera S.P."/>
            <person name="Sreeshan A."/>
            <person name="Augustine A."/>
        </authorList>
    </citation>
    <scope>NUCLEOTIDE SEQUENCE</scope>
    <source>
        <tissue evidence="1">Leaf</tissue>
    </source>
</reference>